<gene>
    <name evidence="1" type="ORF">JD844_033794</name>
</gene>
<dbReference type="Proteomes" id="UP000826234">
    <property type="component" value="Unassembled WGS sequence"/>
</dbReference>
<accession>A0ABQ7T6C8</accession>
<keyword evidence="2" id="KW-1185">Reference proteome</keyword>
<dbReference type="EMBL" id="JAIPUX010001232">
    <property type="protein sequence ID" value="KAH0625302.1"/>
    <property type="molecule type" value="Genomic_DNA"/>
</dbReference>
<protein>
    <submittedName>
        <fullName evidence="1">Uncharacterized protein</fullName>
    </submittedName>
</protein>
<evidence type="ECO:0000313" key="2">
    <source>
        <dbReference type="Proteomes" id="UP000826234"/>
    </source>
</evidence>
<organism evidence="1 2">
    <name type="scientific">Phrynosoma platyrhinos</name>
    <name type="common">Desert horned lizard</name>
    <dbReference type="NCBI Taxonomy" id="52577"/>
    <lineage>
        <taxon>Eukaryota</taxon>
        <taxon>Metazoa</taxon>
        <taxon>Chordata</taxon>
        <taxon>Craniata</taxon>
        <taxon>Vertebrata</taxon>
        <taxon>Euteleostomi</taxon>
        <taxon>Lepidosauria</taxon>
        <taxon>Squamata</taxon>
        <taxon>Bifurcata</taxon>
        <taxon>Unidentata</taxon>
        <taxon>Episquamata</taxon>
        <taxon>Toxicofera</taxon>
        <taxon>Iguania</taxon>
        <taxon>Phrynosomatidae</taxon>
        <taxon>Phrynosomatinae</taxon>
        <taxon>Phrynosoma</taxon>
    </lineage>
</organism>
<name>A0ABQ7T6C8_PHRPL</name>
<sequence length="142" mass="16159">MVQCGQLSEPDEHNLRALEKHILVSYKRIQALQKLQPWPQVNLSTSSSQNSLLKIRDAPKGSYSDLDRKILQLCGELYDLDAASLQLKVINYLVSSQAIVFPITMYGCESWAVKEVNKKKINSFEMWLEKSAEDTVDGQEDQ</sequence>
<evidence type="ECO:0000313" key="1">
    <source>
        <dbReference type="EMBL" id="KAH0625302.1"/>
    </source>
</evidence>
<proteinExistence type="predicted"/>
<reference evidence="1 2" key="1">
    <citation type="journal article" date="2022" name="Gigascience">
        <title>A chromosome-level genome assembly and annotation of the desert horned lizard, Phrynosoma platyrhinos, provides insight into chromosomal rearrangements among reptiles.</title>
        <authorList>
            <person name="Koochekian N."/>
            <person name="Ascanio A."/>
            <person name="Farleigh K."/>
            <person name="Card D.C."/>
            <person name="Schield D.R."/>
            <person name="Castoe T.A."/>
            <person name="Jezkova T."/>
        </authorList>
    </citation>
    <scope>NUCLEOTIDE SEQUENCE [LARGE SCALE GENOMIC DNA]</scope>
    <source>
        <strain evidence="1">NK-2021</strain>
    </source>
</reference>
<comment type="caution">
    <text evidence="1">The sequence shown here is derived from an EMBL/GenBank/DDBJ whole genome shotgun (WGS) entry which is preliminary data.</text>
</comment>